<feature type="compositionally biased region" description="Acidic residues" evidence="1">
    <location>
        <begin position="361"/>
        <end position="380"/>
    </location>
</feature>
<dbReference type="GO" id="GO:0000126">
    <property type="term" value="C:transcription factor TFIIIB complex"/>
    <property type="evidence" value="ECO:0007669"/>
    <property type="project" value="TreeGrafter"/>
</dbReference>
<dbReference type="SUPFAM" id="SSF46689">
    <property type="entry name" value="Homeodomain-like"/>
    <property type="match status" value="1"/>
</dbReference>
<evidence type="ECO:0000313" key="3">
    <source>
        <dbReference type="EMBL" id="EQC41840.1"/>
    </source>
</evidence>
<dbReference type="EMBL" id="JH767133">
    <property type="protein sequence ID" value="EQC41840.1"/>
    <property type="molecule type" value="Genomic_DNA"/>
</dbReference>
<dbReference type="OrthoDB" id="272624at2759"/>
<feature type="compositionally biased region" description="Basic and acidic residues" evidence="1">
    <location>
        <begin position="487"/>
        <end position="497"/>
    </location>
</feature>
<dbReference type="OMA" id="HSETAQF"/>
<dbReference type="InterPro" id="IPR001005">
    <property type="entry name" value="SANT/Myb"/>
</dbReference>
<dbReference type="RefSeq" id="XP_008604409.1">
    <property type="nucleotide sequence ID" value="XM_008606187.1"/>
</dbReference>
<dbReference type="eggNOG" id="KOG1216">
    <property type="taxonomic scope" value="Eukaryota"/>
</dbReference>
<sequence length="665" mass="70938">MASSQRVPLLKPKGARKPTRVSIGPRPKSSQAPASQPKPATPATATDSPVPETRSRSNSIATPKAATEASHEKPSPVATPAPTPVVPPPAAKGPTRILAGGAFTPGSSFGVGSSPRGPARTAAPRRPVPIVIPSVGSEPSRVAPAKSPTPATPVLAPGTPVQKPGTQKPGTRVEKPTPVQKPGTPVQKPATPVLKPATPVLKPGTPVSKPSTPVSKPSTPVAKPAALELPADVSTNSPTTKKSKSAKSARSDKSAKKAKSSKKAKTTKTATVAKAMASTDAPNAPASMRLRSLTKPMVAAPEPVRVAAPRVETQKKAKKAKAQPSSDEPKAKRPKRPASPVEDEVIDDDHSDSGHAHFFEVVDDDDMDDAADFNYDDDDEDAPIAASIARRGRKTSRRVPKPLAIVPASQRVLDYARALLEDDEVQPKNKAKRKTVAKMAPEDVLESEDELAAEVALSKMTMGELAMTVPRGVRDDADDEDDEHDDEGTGRQARNEARPAPASGPRVEFVDGRIVVIESSLTIHEDELNVNHDSEQDDDEEKKKRRQSGGGYLVGRRTSKRWPHSETAQFYYALSQVGADFTLMSTLFPNRTRQELKIKFKNEEKVRRNLVDLALSSAARPLNANIAEMVSTILAKEAARKKKAKSGDIDDDDEEAEAEEMPLLF</sequence>
<dbReference type="PANTHER" id="PTHR22929:SF0">
    <property type="entry name" value="TRANSCRIPTION FACTOR TFIIIB COMPONENT B'' HOMOLOG"/>
    <property type="match status" value="1"/>
</dbReference>
<feature type="compositionally biased region" description="Pro residues" evidence="1">
    <location>
        <begin position="77"/>
        <end position="91"/>
    </location>
</feature>
<dbReference type="PRINTS" id="PR01217">
    <property type="entry name" value="PRICHEXTENSN"/>
</dbReference>
<protein>
    <recommendedName>
        <fullName evidence="2">Myb-like domain-containing protein</fullName>
    </recommendedName>
</protein>
<feature type="compositionally biased region" description="Low complexity" evidence="1">
    <location>
        <begin position="115"/>
        <end position="133"/>
    </location>
</feature>
<feature type="compositionally biased region" description="Acidic residues" evidence="1">
    <location>
        <begin position="341"/>
        <end position="350"/>
    </location>
</feature>
<reference evidence="3 4" key="1">
    <citation type="submission" date="2012-04" db="EMBL/GenBank/DDBJ databases">
        <title>The Genome Sequence of Saprolegnia declina VS20.</title>
        <authorList>
            <consortium name="The Broad Institute Genome Sequencing Platform"/>
            <person name="Russ C."/>
            <person name="Nusbaum C."/>
            <person name="Tyler B."/>
            <person name="van West P."/>
            <person name="Dieguez-Uribeondo J."/>
            <person name="de Bruijn I."/>
            <person name="Tripathy S."/>
            <person name="Jiang R."/>
            <person name="Young S.K."/>
            <person name="Zeng Q."/>
            <person name="Gargeya S."/>
            <person name="Fitzgerald M."/>
            <person name="Haas B."/>
            <person name="Abouelleil A."/>
            <person name="Alvarado L."/>
            <person name="Arachchi H.M."/>
            <person name="Berlin A."/>
            <person name="Chapman S.B."/>
            <person name="Goldberg J."/>
            <person name="Griggs A."/>
            <person name="Gujja S."/>
            <person name="Hansen M."/>
            <person name="Howarth C."/>
            <person name="Imamovic A."/>
            <person name="Larimer J."/>
            <person name="McCowen C."/>
            <person name="Montmayeur A."/>
            <person name="Murphy C."/>
            <person name="Neiman D."/>
            <person name="Pearson M."/>
            <person name="Priest M."/>
            <person name="Roberts A."/>
            <person name="Saif S."/>
            <person name="Shea T."/>
            <person name="Sisk P."/>
            <person name="Sykes S."/>
            <person name="Wortman J."/>
            <person name="Nusbaum C."/>
            <person name="Birren B."/>
        </authorList>
    </citation>
    <scope>NUCLEOTIDE SEQUENCE [LARGE SCALE GENOMIC DNA]</scope>
    <source>
        <strain evidence="3 4">VS20</strain>
    </source>
</reference>
<name>T0R5Y1_SAPDV</name>
<dbReference type="InterPro" id="IPR039467">
    <property type="entry name" value="TFIIIB_B''_Myb"/>
</dbReference>
<feature type="region of interest" description="Disordered" evidence="1">
    <location>
        <begin position="1"/>
        <end position="380"/>
    </location>
</feature>
<organism evidence="3 4">
    <name type="scientific">Saprolegnia diclina (strain VS20)</name>
    <dbReference type="NCBI Taxonomy" id="1156394"/>
    <lineage>
        <taxon>Eukaryota</taxon>
        <taxon>Sar</taxon>
        <taxon>Stramenopiles</taxon>
        <taxon>Oomycota</taxon>
        <taxon>Saprolegniomycetes</taxon>
        <taxon>Saprolegniales</taxon>
        <taxon>Saprolegniaceae</taxon>
        <taxon>Saprolegnia</taxon>
    </lineage>
</organism>
<feature type="domain" description="Myb-like" evidence="2">
    <location>
        <begin position="558"/>
        <end position="606"/>
    </location>
</feature>
<dbReference type="Proteomes" id="UP000030762">
    <property type="component" value="Unassembled WGS sequence"/>
</dbReference>
<accession>T0R5Y1</accession>
<feature type="compositionally biased region" description="Basic residues" evidence="1">
    <location>
        <begin position="256"/>
        <end position="266"/>
    </location>
</feature>
<feature type="compositionally biased region" description="Basic and acidic residues" evidence="1">
    <location>
        <begin position="351"/>
        <end position="360"/>
    </location>
</feature>
<evidence type="ECO:0000259" key="2">
    <source>
        <dbReference type="SMART" id="SM00717"/>
    </source>
</evidence>
<proteinExistence type="predicted"/>
<dbReference type="SMART" id="SM00717">
    <property type="entry name" value="SANT"/>
    <property type="match status" value="1"/>
</dbReference>
<feature type="compositionally biased region" description="Low complexity" evidence="1">
    <location>
        <begin position="267"/>
        <end position="279"/>
    </location>
</feature>
<dbReference type="InParanoid" id="T0R5Y1"/>
<feature type="compositionally biased region" description="Low complexity" evidence="1">
    <location>
        <begin position="202"/>
        <end position="221"/>
    </location>
</feature>
<keyword evidence="4" id="KW-1185">Reference proteome</keyword>
<dbReference type="STRING" id="1156394.T0R5Y1"/>
<feature type="region of interest" description="Disordered" evidence="1">
    <location>
        <begin position="466"/>
        <end position="505"/>
    </location>
</feature>
<dbReference type="GeneID" id="19941426"/>
<dbReference type="PANTHER" id="PTHR22929">
    <property type="entry name" value="RNA POLYMERASE III TRANSCRIPTION INITIATION FACTOR B"/>
    <property type="match status" value="1"/>
</dbReference>
<feature type="region of interest" description="Disordered" evidence="1">
    <location>
        <begin position="639"/>
        <end position="665"/>
    </location>
</feature>
<gene>
    <name evidence="3" type="ORF">SDRG_00699</name>
</gene>
<feature type="compositionally biased region" description="Low complexity" evidence="1">
    <location>
        <begin position="296"/>
        <end position="311"/>
    </location>
</feature>
<feature type="compositionally biased region" description="Acidic residues" evidence="1">
    <location>
        <begin position="476"/>
        <end position="486"/>
    </location>
</feature>
<dbReference type="eggNOG" id="KOG2009">
    <property type="taxonomic scope" value="Eukaryota"/>
</dbReference>
<dbReference type="Pfam" id="PF15963">
    <property type="entry name" value="Myb_DNA-bind_7"/>
    <property type="match status" value="1"/>
</dbReference>
<dbReference type="InterPro" id="IPR009057">
    <property type="entry name" value="Homeodomain-like_sf"/>
</dbReference>
<feature type="compositionally biased region" description="Acidic residues" evidence="1">
    <location>
        <begin position="649"/>
        <end position="665"/>
    </location>
</feature>
<dbReference type="VEuPathDB" id="FungiDB:SDRG_00699"/>
<dbReference type="AlphaFoldDB" id="T0R5Y1"/>
<dbReference type="GO" id="GO:0070898">
    <property type="term" value="P:RNA polymerase III preinitiation complex assembly"/>
    <property type="evidence" value="ECO:0007669"/>
    <property type="project" value="TreeGrafter"/>
</dbReference>
<evidence type="ECO:0000256" key="1">
    <source>
        <dbReference type="SAM" id="MobiDB-lite"/>
    </source>
</evidence>
<dbReference type="GO" id="GO:0001156">
    <property type="term" value="F:TFIIIC-class transcription factor complex binding"/>
    <property type="evidence" value="ECO:0007669"/>
    <property type="project" value="TreeGrafter"/>
</dbReference>
<evidence type="ECO:0000313" key="4">
    <source>
        <dbReference type="Proteomes" id="UP000030762"/>
    </source>
</evidence>
<feature type="region of interest" description="Disordered" evidence="1">
    <location>
        <begin position="527"/>
        <end position="558"/>
    </location>
</feature>